<accession>A0A7I8DR69</accession>
<keyword evidence="3" id="KW-1185">Reference proteome</keyword>
<dbReference type="AlphaFoldDB" id="A0A7I8DR69"/>
<protein>
    <submittedName>
        <fullName evidence="2">Uncharacterized protein</fullName>
    </submittedName>
</protein>
<proteinExistence type="predicted"/>
<dbReference type="KEGG" id="acht:bsdcttw_39540"/>
<dbReference type="RefSeq" id="WP_185256540.1">
    <property type="nucleotide sequence ID" value="NZ_AP023368.1"/>
</dbReference>
<name>A0A7I8DR69_9FIRM</name>
<dbReference type="Proteomes" id="UP000515703">
    <property type="component" value="Chromosome"/>
</dbReference>
<evidence type="ECO:0000313" key="3">
    <source>
        <dbReference type="Proteomes" id="UP000515703"/>
    </source>
</evidence>
<reference evidence="2 3" key="1">
    <citation type="submission" date="2020-08" db="EMBL/GenBank/DDBJ databases">
        <title>Draft genome sequencing of an Anaerocolumna strain isolated from anoxic soil subjected to BSD treatment.</title>
        <authorList>
            <person name="Uek A."/>
            <person name="Tonouchi A."/>
        </authorList>
    </citation>
    <scope>NUCLEOTIDE SEQUENCE [LARGE SCALE GENOMIC DNA]</scope>
    <source>
        <strain evidence="2 3">CTTW</strain>
    </source>
</reference>
<feature type="transmembrane region" description="Helical" evidence="1">
    <location>
        <begin position="199"/>
        <end position="219"/>
    </location>
</feature>
<keyword evidence="1" id="KW-0812">Transmembrane</keyword>
<feature type="transmembrane region" description="Helical" evidence="1">
    <location>
        <begin position="135"/>
        <end position="157"/>
    </location>
</feature>
<gene>
    <name evidence="2" type="ORF">bsdcttw_39540</name>
</gene>
<reference evidence="2 3" key="2">
    <citation type="submission" date="2020-08" db="EMBL/GenBank/DDBJ databases">
        <authorList>
            <person name="Ueki A."/>
            <person name="Tonouchi A."/>
        </authorList>
    </citation>
    <scope>NUCLEOTIDE SEQUENCE [LARGE SCALE GENOMIC DNA]</scope>
    <source>
        <strain evidence="2 3">CTTW</strain>
    </source>
</reference>
<organism evidence="2 3">
    <name type="scientific">Anaerocolumna chitinilytica</name>
    <dbReference type="NCBI Taxonomy" id="1727145"/>
    <lineage>
        <taxon>Bacteria</taxon>
        <taxon>Bacillati</taxon>
        <taxon>Bacillota</taxon>
        <taxon>Clostridia</taxon>
        <taxon>Lachnospirales</taxon>
        <taxon>Lachnospiraceae</taxon>
        <taxon>Anaerocolumna</taxon>
    </lineage>
</organism>
<dbReference type="SUPFAM" id="SSF158560">
    <property type="entry name" value="BH3980-like"/>
    <property type="match status" value="1"/>
</dbReference>
<dbReference type="EMBL" id="AP023368">
    <property type="protein sequence ID" value="BCK00914.1"/>
    <property type="molecule type" value="Genomic_DNA"/>
</dbReference>
<evidence type="ECO:0000313" key="2">
    <source>
        <dbReference type="EMBL" id="BCK00914.1"/>
    </source>
</evidence>
<keyword evidence="1" id="KW-0472">Membrane</keyword>
<dbReference type="Gene3D" id="1.10.1900.10">
    <property type="entry name" value="c-terminal domain of poly(a) binding protein"/>
    <property type="match status" value="1"/>
</dbReference>
<evidence type="ECO:0000256" key="1">
    <source>
        <dbReference type="SAM" id="Phobius"/>
    </source>
</evidence>
<sequence length="268" mass="31056">MEQYYQTKEYKTAKGQLRDEYAVAYQKAATYIHTKNIYGIESEEGCLQQIMDDFLTAQAEGKPLSKITGPNLRSFCDKMLKAESKRSSQGIAYLIYLLSFSMLVIAIFCGWKAYVISEERLSWDIFNHIRAEGDIITFLVIILLGYVLKRLLSIFFFHHAPLLKTANYIIYFLTILSAIKVLEEDISIIKIALPIPAPLYFILTTVSLIAIILSSVHLYKYKSKWKKMTSEEPEDEIEKRNCPACNRPHDWDYPVCPYCKHRYKEASE</sequence>
<feature type="transmembrane region" description="Helical" evidence="1">
    <location>
        <begin position="91"/>
        <end position="115"/>
    </location>
</feature>
<dbReference type="Pfam" id="PF06304">
    <property type="entry name" value="DUF1048"/>
    <property type="match status" value="1"/>
</dbReference>
<keyword evidence="1" id="KW-1133">Transmembrane helix</keyword>
<dbReference type="InterPro" id="IPR008316">
    <property type="entry name" value="UCP029876"/>
</dbReference>